<feature type="non-terminal residue" evidence="1">
    <location>
        <position position="81"/>
    </location>
</feature>
<gene>
    <name evidence="1" type="ORF">OXD698_LOCUS47373</name>
</gene>
<name>A0A820JHM2_9BILA</name>
<organism evidence="1 2">
    <name type="scientific">Adineta steineri</name>
    <dbReference type="NCBI Taxonomy" id="433720"/>
    <lineage>
        <taxon>Eukaryota</taxon>
        <taxon>Metazoa</taxon>
        <taxon>Spiralia</taxon>
        <taxon>Gnathifera</taxon>
        <taxon>Rotifera</taxon>
        <taxon>Eurotatoria</taxon>
        <taxon>Bdelloidea</taxon>
        <taxon>Adinetida</taxon>
        <taxon>Adinetidae</taxon>
        <taxon>Adineta</taxon>
    </lineage>
</organism>
<dbReference type="AlphaFoldDB" id="A0A820JHM2"/>
<evidence type="ECO:0000313" key="1">
    <source>
        <dbReference type="EMBL" id="CAF4324861.1"/>
    </source>
</evidence>
<protein>
    <submittedName>
        <fullName evidence="1">Uncharacterized protein</fullName>
    </submittedName>
</protein>
<dbReference type="EMBL" id="CAJOAZ010018314">
    <property type="protein sequence ID" value="CAF4324861.1"/>
    <property type="molecule type" value="Genomic_DNA"/>
</dbReference>
<comment type="caution">
    <text evidence="1">The sequence shown here is derived from an EMBL/GenBank/DDBJ whole genome shotgun (WGS) entry which is preliminary data.</text>
</comment>
<evidence type="ECO:0000313" key="2">
    <source>
        <dbReference type="Proteomes" id="UP000663844"/>
    </source>
</evidence>
<feature type="non-terminal residue" evidence="1">
    <location>
        <position position="1"/>
    </location>
</feature>
<proteinExistence type="predicted"/>
<reference evidence="1" key="1">
    <citation type="submission" date="2021-02" db="EMBL/GenBank/DDBJ databases">
        <authorList>
            <person name="Nowell W R."/>
        </authorList>
    </citation>
    <scope>NUCLEOTIDE SEQUENCE</scope>
</reference>
<sequence>VSVTLTLTTEAANNVQSVIAAVADLLKIAYPTTFDVHQTLNNNNNNNNNNCTCSSTINNSNQNNNNNFLSLSSHLPITTLN</sequence>
<dbReference type="Proteomes" id="UP000663844">
    <property type="component" value="Unassembled WGS sequence"/>
</dbReference>
<accession>A0A820JHM2</accession>